<name>A0A3G5FFJ6_TETHA</name>
<reference evidence="2" key="2">
    <citation type="submission" date="2018-03" db="EMBL/GenBank/DDBJ databases">
        <authorList>
            <person name="Jeon C.O."/>
        </authorList>
    </citation>
    <scope>NUCLEOTIDE SEQUENCE</scope>
    <source>
        <strain evidence="2">LMG 26042</strain>
    </source>
</reference>
<reference evidence="3 5" key="3">
    <citation type="submission" date="2019-11" db="EMBL/GenBank/DDBJ databases">
        <authorList>
            <person name="Kim E."/>
            <person name="Lee J."/>
            <person name="Jeon K."/>
            <person name="Lee Y."/>
        </authorList>
    </citation>
    <scope>NUCLEOTIDE SEQUENCE [LARGE SCALE GENOMIC DNA]</scope>
    <source>
        <strain evidence="3 5">YJ1</strain>
    </source>
</reference>
<organism evidence="2 4">
    <name type="scientific">Tetragenococcus halophilus</name>
    <name type="common">Pediococcus halophilus</name>
    <dbReference type="NCBI Taxonomy" id="51669"/>
    <lineage>
        <taxon>Bacteria</taxon>
        <taxon>Bacillati</taxon>
        <taxon>Bacillota</taxon>
        <taxon>Bacilli</taxon>
        <taxon>Lactobacillales</taxon>
        <taxon>Enterococcaceae</taxon>
        <taxon>Tetragenococcus</taxon>
    </lineage>
</organism>
<evidence type="ECO:0000313" key="5">
    <source>
        <dbReference type="Proteomes" id="UP000427886"/>
    </source>
</evidence>
<protein>
    <recommendedName>
        <fullName evidence="1">AbiEi antitoxin N-terminal domain-containing protein</fullName>
    </recommendedName>
</protein>
<accession>A0A3G5FFJ6</accession>
<dbReference type="EMBL" id="CP027768">
    <property type="protein sequence ID" value="AYW49079.1"/>
    <property type="molecule type" value="Genomic_DNA"/>
</dbReference>
<dbReference type="RefSeq" id="WP_081497512.1">
    <property type="nucleotide sequence ID" value="NZ_CP129878.1"/>
</dbReference>
<dbReference type="InterPro" id="IPR025159">
    <property type="entry name" value="AbiEi_N"/>
</dbReference>
<dbReference type="KEGG" id="tey:GLW17_08330"/>
<dbReference type="Proteomes" id="UP000280475">
    <property type="component" value="Chromosome"/>
</dbReference>
<dbReference type="AlphaFoldDB" id="A0A3G5FFJ6"/>
<evidence type="ECO:0000313" key="3">
    <source>
        <dbReference type="EMBL" id="QGP76804.1"/>
    </source>
</evidence>
<reference evidence="2 4" key="1">
    <citation type="journal article" date="2012" name="Int. J. Syst. Evol. Microbiol.">
        <title>Characterization of Tetragenococcus strains from sugar thick juice reveals a novel species, Tetragenococcus osmophilus sp. nov., and divides Tetragenococcus halophilus into two subspecies, T. halophilus subsp. halophilus subsp. nov. and T. halophilus subsp. flandriensis subsp. nov.</title>
        <authorList>
            <person name="Juste A."/>
            <person name="Van Trappen S."/>
            <person name="Verreth C."/>
            <person name="Cleenwerck I."/>
            <person name="De Vos P."/>
            <person name="Lievens B."/>
            <person name="Willems K.A."/>
        </authorList>
    </citation>
    <scope>NUCLEOTIDE SEQUENCE [LARGE SCALE GENOMIC DNA]</scope>
    <source>
        <strain evidence="2 4">LMG 26042</strain>
    </source>
</reference>
<dbReference type="Proteomes" id="UP000427886">
    <property type="component" value="Chromosome"/>
</dbReference>
<dbReference type="Pfam" id="PF13338">
    <property type="entry name" value="AbiEi_4"/>
    <property type="match status" value="1"/>
</dbReference>
<gene>
    <name evidence="2" type="ORF">C7H83_00370</name>
    <name evidence="3" type="ORF">GLW17_08330</name>
</gene>
<evidence type="ECO:0000313" key="4">
    <source>
        <dbReference type="Proteomes" id="UP000280475"/>
    </source>
</evidence>
<proteinExistence type="predicted"/>
<feature type="domain" description="AbiEi antitoxin N-terminal" evidence="1">
    <location>
        <begin position="20"/>
        <end position="63"/>
    </location>
</feature>
<dbReference type="EMBL" id="CP046246">
    <property type="protein sequence ID" value="QGP76804.1"/>
    <property type="molecule type" value="Genomic_DNA"/>
</dbReference>
<evidence type="ECO:0000313" key="2">
    <source>
        <dbReference type="EMBL" id="AYW49079.1"/>
    </source>
</evidence>
<evidence type="ECO:0000259" key="1">
    <source>
        <dbReference type="Pfam" id="PF13338"/>
    </source>
</evidence>
<sequence>MKRELCYNSIEVTCMIQATLLQLFEEHNGILTTGMANEYGINDSTLRKAVERNDIQKYCRGVYFLNDLYFDDLFMLQLKYSKGVFSHETAVMLHWLSTNYPFVYHVSFPRGYHLISAKEQNIKPYYVSANDLTSEYVDVVDSWDSNPLRVTNLEKTIVDMLRHEKAAPGIIEEMLDDYLNREDKDIKRLKDYGERFNIEDLINERVLSVVK</sequence>